<gene>
    <name evidence="1" type="ORF">BDY19DRAFT_997613</name>
</gene>
<dbReference type="EMBL" id="MU274941">
    <property type="protein sequence ID" value="KAI0084546.1"/>
    <property type="molecule type" value="Genomic_DNA"/>
</dbReference>
<keyword evidence="2" id="KW-1185">Reference proteome</keyword>
<evidence type="ECO:0000313" key="1">
    <source>
        <dbReference type="EMBL" id="KAI0084546.1"/>
    </source>
</evidence>
<dbReference type="Proteomes" id="UP001055072">
    <property type="component" value="Unassembled WGS sequence"/>
</dbReference>
<name>A0ACB8TR47_9APHY</name>
<evidence type="ECO:0000313" key="2">
    <source>
        <dbReference type="Proteomes" id="UP001055072"/>
    </source>
</evidence>
<protein>
    <submittedName>
        <fullName evidence="1">Microsomal signal peptidase</fullName>
    </submittedName>
</protein>
<sequence>MDALQQRITQAVEGKIDFEGQKRVDQIARISLIALTAISFLVGFVLQSLKATFVLFGIGTTVVLLITVPPWPLFNQHPIKWLSVREKGAK</sequence>
<accession>A0ACB8TR47</accession>
<proteinExistence type="predicted"/>
<comment type="caution">
    <text evidence="1">The sequence shown here is derived from an EMBL/GenBank/DDBJ whole genome shotgun (WGS) entry which is preliminary data.</text>
</comment>
<organism evidence="1 2">
    <name type="scientific">Irpex rosettiformis</name>
    <dbReference type="NCBI Taxonomy" id="378272"/>
    <lineage>
        <taxon>Eukaryota</taxon>
        <taxon>Fungi</taxon>
        <taxon>Dikarya</taxon>
        <taxon>Basidiomycota</taxon>
        <taxon>Agaricomycotina</taxon>
        <taxon>Agaricomycetes</taxon>
        <taxon>Polyporales</taxon>
        <taxon>Irpicaceae</taxon>
        <taxon>Irpex</taxon>
    </lineage>
</organism>
<reference evidence="1" key="1">
    <citation type="journal article" date="2021" name="Environ. Microbiol.">
        <title>Gene family expansions and transcriptome signatures uncover fungal adaptations to wood decay.</title>
        <authorList>
            <person name="Hage H."/>
            <person name="Miyauchi S."/>
            <person name="Viragh M."/>
            <person name="Drula E."/>
            <person name="Min B."/>
            <person name="Chaduli D."/>
            <person name="Navarro D."/>
            <person name="Favel A."/>
            <person name="Norest M."/>
            <person name="Lesage-Meessen L."/>
            <person name="Balint B."/>
            <person name="Merenyi Z."/>
            <person name="de Eugenio L."/>
            <person name="Morin E."/>
            <person name="Martinez A.T."/>
            <person name="Baldrian P."/>
            <person name="Stursova M."/>
            <person name="Martinez M.J."/>
            <person name="Novotny C."/>
            <person name="Magnuson J.K."/>
            <person name="Spatafora J.W."/>
            <person name="Maurice S."/>
            <person name="Pangilinan J."/>
            <person name="Andreopoulos W."/>
            <person name="LaButti K."/>
            <person name="Hundley H."/>
            <person name="Na H."/>
            <person name="Kuo A."/>
            <person name="Barry K."/>
            <person name="Lipzen A."/>
            <person name="Henrissat B."/>
            <person name="Riley R."/>
            <person name="Ahrendt S."/>
            <person name="Nagy L.G."/>
            <person name="Grigoriev I.V."/>
            <person name="Martin F."/>
            <person name="Rosso M.N."/>
        </authorList>
    </citation>
    <scope>NUCLEOTIDE SEQUENCE</scope>
    <source>
        <strain evidence="1">CBS 384.51</strain>
    </source>
</reference>